<name>C8X4R6_DESRD</name>
<dbReference type="RefSeq" id="WP_015752431.1">
    <property type="nucleotide sequence ID" value="NC_013223.1"/>
</dbReference>
<reference evidence="1 2" key="2">
    <citation type="journal article" date="2010" name="Stand. Genomic Sci.">
        <title>Complete genome sequence of Desulfohalobium retbaense type strain (HR(100)).</title>
        <authorList>
            <person name="Spring S."/>
            <person name="Nolan M."/>
            <person name="Lapidus A."/>
            <person name="Glavina Del Rio T."/>
            <person name="Copeland A."/>
            <person name="Tice H."/>
            <person name="Cheng J.F."/>
            <person name="Lucas S."/>
            <person name="Land M."/>
            <person name="Chen F."/>
            <person name="Bruce D."/>
            <person name="Goodwin L."/>
            <person name="Pitluck S."/>
            <person name="Ivanova N."/>
            <person name="Mavromatis K."/>
            <person name="Mikhailova N."/>
            <person name="Pati A."/>
            <person name="Chen A."/>
            <person name="Palaniappan K."/>
            <person name="Hauser L."/>
            <person name="Chang Y.J."/>
            <person name="Jeffries C.D."/>
            <person name="Munk C."/>
            <person name="Kiss H."/>
            <person name="Chain P."/>
            <person name="Han C."/>
            <person name="Brettin T."/>
            <person name="Detter J.C."/>
            <person name="Schuler E."/>
            <person name="Goker M."/>
            <person name="Rohde M."/>
            <person name="Bristow J."/>
            <person name="Eisen J.A."/>
            <person name="Markowitz V."/>
            <person name="Hugenholtz P."/>
            <person name="Kyrpides N.C."/>
            <person name="Klenk H.P."/>
        </authorList>
    </citation>
    <scope>NUCLEOTIDE SEQUENCE [LARGE SCALE GENOMIC DNA]</scope>
    <source>
        <strain evidence="1 2">DSM 5692</strain>
    </source>
</reference>
<accession>C8X4R6</accession>
<dbReference type="EMBL" id="CP001734">
    <property type="protein sequence ID" value="ACV69289.1"/>
    <property type="molecule type" value="Genomic_DNA"/>
</dbReference>
<proteinExistence type="predicted"/>
<dbReference type="KEGG" id="drt:Dret_2005"/>
<evidence type="ECO:0000313" key="1">
    <source>
        <dbReference type="EMBL" id="ACV69289.1"/>
    </source>
</evidence>
<keyword evidence="2" id="KW-1185">Reference proteome</keyword>
<dbReference type="STRING" id="485915.Dret_2005"/>
<dbReference type="eggNOG" id="COG2974">
    <property type="taxonomic scope" value="Bacteria"/>
</dbReference>
<reference evidence="2" key="1">
    <citation type="submission" date="2009-09" db="EMBL/GenBank/DDBJ databases">
        <title>The complete chromosome of Desulfohalobium retbaense DSM 5692.</title>
        <authorList>
            <consortium name="US DOE Joint Genome Institute (JGI-PGF)"/>
            <person name="Lucas S."/>
            <person name="Copeland A."/>
            <person name="Lapidus A."/>
            <person name="Glavina del Rio T."/>
            <person name="Dalin E."/>
            <person name="Tice H."/>
            <person name="Bruce D."/>
            <person name="Goodwin L."/>
            <person name="Pitluck S."/>
            <person name="Kyrpides N."/>
            <person name="Mavromatis K."/>
            <person name="Ivanova N."/>
            <person name="Mikhailova N."/>
            <person name="Munk A.C."/>
            <person name="Brettin T."/>
            <person name="Detter J.C."/>
            <person name="Han C."/>
            <person name="Tapia R."/>
            <person name="Larimer F."/>
            <person name="Land M."/>
            <person name="Hauser L."/>
            <person name="Markowitz V."/>
            <person name="Cheng J.-F."/>
            <person name="Hugenholtz P."/>
            <person name="Woyke T."/>
            <person name="Wu D."/>
            <person name="Spring S."/>
            <person name="Klenk H.-P."/>
            <person name="Eisen J.A."/>
        </authorList>
    </citation>
    <scope>NUCLEOTIDE SEQUENCE [LARGE SCALE GENOMIC DNA]</scope>
    <source>
        <strain evidence="2">DSM 5692</strain>
    </source>
</reference>
<gene>
    <name evidence="1" type="ordered locus">Dret_2005</name>
</gene>
<dbReference type="OrthoDB" id="5470789at2"/>
<protein>
    <recommendedName>
        <fullName evidence="3">Recombination-associated protein RdgC</fullName>
    </recommendedName>
</protein>
<dbReference type="HOGENOM" id="CLU_105386_0_0_7"/>
<organism evidence="1 2">
    <name type="scientific">Desulfohalobium retbaense (strain ATCC 49708 / DSM 5692 / JCM 16813 / HR100)</name>
    <dbReference type="NCBI Taxonomy" id="485915"/>
    <lineage>
        <taxon>Bacteria</taxon>
        <taxon>Pseudomonadati</taxon>
        <taxon>Thermodesulfobacteriota</taxon>
        <taxon>Desulfovibrionia</taxon>
        <taxon>Desulfovibrionales</taxon>
        <taxon>Desulfohalobiaceae</taxon>
        <taxon>Desulfohalobium</taxon>
    </lineage>
</organism>
<sequence length="179" mass="20498">MTEDIDLNKAATLDPYLGQDFLTWLWFKSEKSSGMFRSTSGEDFALYIEQRIAVQGGDGDNVETAVCSGPQAEMREARLGLTTGKKVNQARVRLEQDANEWQFQLKAEDFSFGSLKTPKVAMKAEEGDDPDGPFYEKMYLIEKALEFLDGLYLQFLQTRLGPEWREEMLALRSWIMEQD</sequence>
<dbReference type="Proteomes" id="UP000001052">
    <property type="component" value="Chromosome"/>
</dbReference>
<evidence type="ECO:0008006" key="3">
    <source>
        <dbReference type="Google" id="ProtNLM"/>
    </source>
</evidence>
<dbReference type="AlphaFoldDB" id="C8X4R6"/>
<evidence type="ECO:0000313" key="2">
    <source>
        <dbReference type="Proteomes" id="UP000001052"/>
    </source>
</evidence>